<accession>A0A0E9VA51</accession>
<proteinExistence type="predicted"/>
<reference evidence="1" key="2">
    <citation type="journal article" date="2015" name="Fish Shellfish Immunol.">
        <title>Early steps in the European eel (Anguilla anguilla)-Vibrio vulnificus interaction in the gills: Role of the RtxA13 toxin.</title>
        <authorList>
            <person name="Callol A."/>
            <person name="Pajuelo D."/>
            <person name="Ebbesson L."/>
            <person name="Teles M."/>
            <person name="MacKenzie S."/>
            <person name="Amaro C."/>
        </authorList>
    </citation>
    <scope>NUCLEOTIDE SEQUENCE</scope>
</reference>
<name>A0A0E9VA51_ANGAN</name>
<evidence type="ECO:0000313" key="1">
    <source>
        <dbReference type="EMBL" id="JAH74891.1"/>
    </source>
</evidence>
<dbReference type="EMBL" id="GBXM01033686">
    <property type="protein sequence ID" value="JAH74891.1"/>
    <property type="molecule type" value="Transcribed_RNA"/>
</dbReference>
<reference evidence="1" key="1">
    <citation type="submission" date="2014-11" db="EMBL/GenBank/DDBJ databases">
        <authorList>
            <person name="Amaro Gonzalez C."/>
        </authorList>
    </citation>
    <scope>NUCLEOTIDE SEQUENCE</scope>
</reference>
<organism evidence="1">
    <name type="scientific">Anguilla anguilla</name>
    <name type="common">European freshwater eel</name>
    <name type="synonym">Muraena anguilla</name>
    <dbReference type="NCBI Taxonomy" id="7936"/>
    <lineage>
        <taxon>Eukaryota</taxon>
        <taxon>Metazoa</taxon>
        <taxon>Chordata</taxon>
        <taxon>Craniata</taxon>
        <taxon>Vertebrata</taxon>
        <taxon>Euteleostomi</taxon>
        <taxon>Actinopterygii</taxon>
        <taxon>Neopterygii</taxon>
        <taxon>Teleostei</taxon>
        <taxon>Anguilliformes</taxon>
        <taxon>Anguillidae</taxon>
        <taxon>Anguilla</taxon>
    </lineage>
</organism>
<protein>
    <submittedName>
        <fullName evidence="1">Uncharacterized protein</fullName>
    </submittedName>
</protein>
<sequence>MSRNFISVSQCDHNC</sequence>